<reference evidence="1" key="1">
    <citation type="submission" date="2022-12" db="EMBL/GenBank/DDBJ databases">
        <authorList>
            <person name="Krivoruchko A.V."/>
            <person name="Elkin A."/>
        </authorList>
    </citation>
    <scope>NUCLEOTIDE SEQUENCE</scope>
    <source>
        <strain evidence="1">IEGM 1388</strain>
    </source>
</reference>
<dbReference type="SUPFAM" id="SSF109854">
    <property type="entry name" value="DinB/YfiT-like putative metalloenzymes"/>
    <property type="match status" value="1"/>
</dbReference>
<protein>
    <submittedName>
        <fullName evidence="1">DUF664 domain-containing protein</fullName>
    </submittedName>
</protein>
<dbReference type="RefSeq" id="WP_301571224.1">
    <property type="nucleotide sequence ID" value="NZ_JAPWIE010000003.1"/>
</dbReference>
<evidence type="ECO:0000313" key="1">
    <source>
        <dbReference type="EMBL" id="MCZ4550646.1"/>
    </source>
</evidence>
<dbReference type="Proteomes" id="UP001067235">
    <property type="component" value="Unassembled WGS sequence"/>
</dbReference>
<evidence type="ECO:0000313" key="2">
    <source>
        <dbReference type="Proteomes" id="UP001067235"/>
    </source>
</evidence>
<accession>A0ABT4MXA3</accession>
<organism evidence="1 2">
    <name type="scientific">Gordonia rubripertincta</name>
    <name type="common">Rhodococcus corallinus</name>
    <dbReference type="NCBI Taxonomy" id="36822"/>
    <lineage>
        <taxon>Bacteria</taxon>
        <taxon>Bacillati</taxon>
        <taxon>Actinomycetota</taxon>
        <taxon>Actinomycetes</taxon>
        <taxon>Mycobacteriales</taxon>
        <taxon>Gordoniaceae</taxon>
        <taxon>Gordonia</taxon>
    </lineage>
</organism>
<proteinExistence type="predicted"/>
<keyword evidence="2" id="KW-1185">Reference proteome</keyword>
<dbReference type="Pfam" id="PF04978">
    <property type="entry name" value="MST"/>
    <property type="match status" value="1"/>
</dbReference>
<dbReference type="Gene3D" id="1.20.120.450">
    <property type="entry name" value="dinb family like domain"/>
    <property type="match status" value="1"/>
</dbReference>
<dbReference type="InterPro" id="IPR007061">
    <property type="entry name" value="MST-like"/>
</dbReference>
<gene>
    <name evidence="1" type="ORF">O4213_11695</name>
</gene>
<dbReference type="EMBL" id="JAPWIE010000003">
    <property type="protein sequence ID" value="MCZ4550646.1"/>
    <property type="molecule type" value="Genomic_DNA"/>
</dbReference>
<name>A0ABT4MXA3_GORRU</name>
<sequence>MVNGKDQVSSPLAEAMLEIGGESLEAMTTILADLGDDLANRRPSLDGANSPYAIVFHCVGMLEHWAGSVIGGESIPRDRDAEFIATGPVDELIHRVGEVRSRLPSWVDIAVSEGIRDRSAQGSTRGNAATATPEWVLLHIQRELAQHLGQLELTRDVLTQA</sequence>
<dbReference type="InterPro" id="IPR034660">
    <property type="entry name" value="DinB/YfiT-like"/>
</dbReference>
<comment type="caution">
    <text evidence="1">The sequence shown here is derived from an EMBL/GenBank/DDBJ whole genome shotgun (WGS) entry which is preliminary data.</text>
</comment>